<proteinExistence type="predicted"/>
<name>A0AA40FQS0_9HYME</name>
<accession>A0AA40FQS0</accession>
<dbReference type="AlphaFoldDB" id="A0AA40FQS0"/>
<keyword evidence="3" id="KW-1185">Reference proteome</keyword>
<sequence length="141" mass="15750">MATSASHSRAGNDESKMAAMQHQLMEVTHELAAMRTNLEGPNMATSVGHFRAGNDESKMAAMQYQLTEVTHKLAVIKTDLDRQPRFNNRRSRSRGRLPPAQQHTTTGYCYYHFNFGGHARNCKNPCNWSSNTVPVTQPSGN</sequence>
<dbReference type="Proteomes" id="UP001177670">
    <property type="component" value="Unassembled WGS sequence"/>
</dbReference>
<comment type="caution">
    <text evidence="2">The sequence shown here is derived from an EMBL/GenBank/DDBJ whole genome shotgun (WGS) entry which is preliminary data.</text>
</comment>
<evidence type="ECO:0000256" key="1">
    <source>
        <dbReference type="SAM" id="MobiDB-lite"/>
    </source>
</evidence>
<gene>
    <name evidence="2" type="ORF">K0M31_008915</name>
</gene>
<feature type="region of interest" description="Disordered" evidence="1">
    <location>
        <begin position="82"/>
        <end position="101"/>
    </location>
</feature>
<evidence type="ECO:0000313" key="3">
    <source>
        <dbReference type="Proteomes" id="UP001177670"/>
    </source>
</evidence>
<dbReference type="EMBL" id="JAHYIQ010000021">
    <property type="protein sequence ID" value="KAK1123295.1"/>
    <property type="molecule type" value="Genomic_DNA"/>
</dbReference>
<evidence type="ECO:0000313" key="2">
    <source>
        <dbReference type="EMBL" id="KAK1123295.1"/>
    </source>
</evidence>
<protein>
    <submittedName>
        <fullName evidence="2">Uncharacterized protein</fullName>
    </submittedName>
</protein>
<organism evidence="2 3">
    <name type="scientific">Melipona bicolor</name>
    <dbReference type="NCBI Taxonomy" id="60889"/>
    <lineage>
        <taxon>Eukaryota</taxon>
        <taxon>Metazoa</taxon>
        <taxon>Ecdysozoa</taxon>
        <taxon>Arthropoda</taxon>
        <taxon>Hexapoda</taxon>
        <taxon>Insecta</taxon>
        <taxon>Pterygota</taxon>
        <taxon>Neoptera</taxon>
        <taxon>Endopterygota</taxon>
        <taxon>Hymenoptera</taxon>
        <taxon>Apocrita</taxon>
        <taxon>Aculeata</taxon>
        <taxon>Apoidea</taxon>
        <taxon>Anthophila</taxon>
        <taxon>Apidae</taxon>
        <taxon>Melipona</taxon>
    </lineage>
</organism>
<reference evidence="2" key="1">
    <citation type="submission" date="2021-10" db="EMBL/GenBank/DDBJ databases">
        <title>Melipona bicolor Genome sequencing and assembly.</title>
        <authorList>
            <person name="Araujo N.S."/>
            <person name="Arias M.C."/>
        </authorList>
    </citation>
    <scope>NUCLEOTIDE SEQUENCE</scope>
    <source>
        <strain evidence="2">USP_2M_L1-L4_2017</strain>
        <tissue evidence="2">Whole body</tissue>
    </source>
</reference>